<comment type="similarity">
    <text evidence="3 14">Belongs to the peptidase M14 family.</text>
</comment>
<dbReference type="Pfam" id="PF00246">
    <property type="entry name" value="Peptidase_M14"/>
    <property type="match status" value="2"/>
</dbReference>
<dbReference type="PROSITE" id="PS00132">
    <property type="entry name" value="CARBOXYPEPT_ZN_1"/>
    <property type="match status" value="2"/>
</dbReference>
<dbReference type="Pfam" id="PF02244">
    <property type="entry name" value="Propep_M14"/>
    <property type="match status" value="1"/>
</dbReference>
<feature type="domain" description="Peptidase M14" evidence="15">
    <location>
        <begin position="31"/>
        <end position="331"/>
    </location>
</feature>
<evidence type="ECO:0000256" key="5">
    <source>
        <dbReference type="ARBA" id="ARBA00022645"/>
    </source>
</evidence>
<dbReference type="FunFam" id="3.30.70.340:FF:000002">
    <property type="entry name" value="Carboxypeptidase A"/>
    <property type="match status" value="1"/>
</dbReference>
<dbReference type="GO" id="GO:0004181">
    <property type="term" value="F:metallocarboxypeptidase activity"/>
    <property type="evidence" value="ECO:0007669"/>
    <property type="project" value="InterPro"/>
</dbReference>
<evidence type="ECO:0000259" key="15">
    <source>
        <dbReference type="PROSITE" id="PS52035"/>
    </source>
</evidence>
<sequence length="828" mass="95646">MIPDVQKVIQHQTMVAPENQKISLNNFDYTKYHPMHEIYDWMTQIREEYDDIVTLHHLGTTYEQRPIFYFKIGWPSDQKKKIIWMDCGIHAREWISVAFCQWFIREILENQHSNPVLNKALRNIDFYIVPVLNIDGFIYSWTTDRLWRKSRSSHKNGTCYGVDLNRNFDAQWCSIGASENCSTLTYCGTGPNSEPESAAVADLVGSLKSEILCFLTIHSYSQLILLPYGYTKDPSKNHEEMLTVAEKAAAKLQQRHGTTYKVGSSAHILFAQTGKGCGTKVPDWVNDLKVNLSYTFELRDEGDYGFELPPDQIEPTCEETMDALMGIIDYINENYLEDNAVSITSVWMTILLSYVVLLICWASYDLRVPSRYQETKVCLRVQYDGDQVLKITPQTDAHAQYLRELAERWMLDLWKPDMTEDIATLREIHVRIPYSHVEEMKEKLLQQAIPFTIIIEDLQKLIDKSTVTDRKIQKISLESYDYKKYHPMTEIYEWMDEVKERHGDLITHHYLGSSYEHRPIYYFKIGWPSDKQKKVVVMDCGIHAREWIAVAFCQWFVKEILANYKSDRILPNVLSQVDFYIIPVLNVDGYIYSWTHDDRLWRKNRSVQENGTCYGVDLNRNFDSHWCSGQAKTEQISSLNSSHDVIFIYCGPSPASEMETQALVALVEEHKTEILCYLNFHSYGQLILYAYGYSYNISENHDELLLVHKARSGKVSAQIRSVPCGCQAAFVECGIRYNDAELSRLDFDALSGSSADWVNDLKINLSYIFELRDEGDYGFELPPDQIEPTCSESVAKAKGVANAYHLRLELRKEHINLGTDVSAHQVGG</sequence>
<comment type="subcellular location">
    <subcellularLocation>
        <location evidence="2">Secreted</location>
    </subcellularLocation>
</comment>
<gene>
    <name evidence="16" type="ORF">PECUL_23A038415</name>
</gene>
<dbReference type="Proteomes" id="UP001295444">
    <property type="component" value="Chromosome 07"/>
</dbReference>
<dbReference type="Gene3D" id="3.30.70.340">
    <property type="entry name" value="Metallocarboxypeptidase-like"/>
    <property type="match status" value="1"/>
</dbReference>
<evidence type="ECO:0000256" key="4">
    <source>
        <dbReference type="ARBA" id="ARBA00022525"/>
    </source>
</evidence>
<reference evidence="16" key="1">
    <citation type="submission" date="2022-03" db="EMBL/GenBank/DDBJ databases">
        <authorList>
            <person name="Alioto T."/>
            <person name="Alioto T."/>
            <person name="Gomez Garrido J."/>
        </authorList>
    </citation>
    <scope>NUCLEOTIDE SEQUENCE</scope>
</reference>
<evidence type="ECO:0000256" key="3">
    <source>
        <dbReference type="ARBA" id="ARBA00005988"/>
    </source>
</evidence>
<evidence type="ECO:0000256" key="1">
    <source>
        <dbReference type="ARBA" id="ARBA00001947"/>
    </source>
</evidence>
<evidence type="ECO:0000256" key="10">
    <source>
        <dbReference type="ARBA" id="ARBA00022833"/>
    </source>
</evidence>
<dbReference type="PANTHER" id="PTHR11705">
    <property type="entry name" value="PROTEASE FAMILY M14 CARBOXYPEPTIDASE A,B"/>
    <property type="match status" value="1"/>
</dbReference>
<dbReference type="AlphaFoldDB" id="A0AAD1WHI1"/>
<proteinExistence type="inferred from homology"/>
<dbReference type="GO" id="GO:0005615">
    <property type="term" value="C:extracellular space"/>
    <property type="evidence" value="ECO:0007669"/>
    <property type="project" value="TreeGrafter"/>
</dbReference>
<evidence type="ECO:0000256" key="7">
    <source>
        <dbReference type="ARBA" id="ARBA00022723"/>
    </source>
</evidence>
<feature type="active site" description="Proton donor/acceptor" evidence="14">
    <location>
        <position position="297"/>
    </location>
</feature>
<protein>
    <submittedName>
        <fullName evidence="16">Carboxypeptidase O-like</fullName>
    </submittedName>
</protein>
<dbReference type="EMBL" id="OW240918">
    <property type="protein sequence ID" value="CAH2306482.1"/>
    <property type="molecule type" value="Genomic_DNA"/>
</dbReference>
<evidence type="ECO:0000256" key="2">
    <source>
        <dbReference type="ARBA" id="ARBA00004613"/>
    </source>
</evidence>
<comment type="cofactor">
    <cofactor evidence="1">
        <name>Zn(2+)</name>
        <dbReference type="ChEBI" id="CHEBI:29105"/>
    </cofactor>
</comment>
<dbReference type="GO" id="GO:0006508">
    <property type="term" value="P:proteolysis"/>
    <property type="evidence" value="ECO:0007669"/>
    <property type="project" value="UniProtKB-KW"/>
</dbReference>
<name>A0AAD1WHI1_PELCU</name>
<dbReference type="PROSITE" id="PS00133">
    <property type="entry name" value="CARBOXYPEPT_ZN_2"/>
    <property type="match status" value="1"/>
</dbReference>
<evidence type="ECO:0000313" key="16">
    <source>
        <dbReference type="EMBL" id="CAH2306482.1"/>
    </source>
</evidence>
<evidence type="ECO:0000256" key="6">
    <source>
        <dbReference type="ARBA" id="ARBA00022670"/>
    </source>
</evidence>
<dbReference type="PROSITE" id="PS52035">
    <property type="entry name" value="PEPTIDASE_M14"/>
    <property type="match status" value="2"/>
</dbReference>
<dbReference type="SUPFAM" id="SSF54897">
    <property type="entry name" value="Protease propeptides/inhibitors"/>
    <property type="match status" value="1"/>
</dbReference>
<comment type="function">
    <text evidence="13">Involved in the digestion of the blood meal.</text>
</comment>
<keyword evidence="12" id="KW-1015">Disulfide bond</keyword>
<dbReference type="SMART" id="SM00631">
    <property type="entry name" value="Zn_pept"/>
    <property type="match status" value="2"/>
</dbReference>
<evidence type="ECO:0000256" key="8">
    <source>
        <dbReference type="ARBA" id="ARBA00022729"/>
    </source>
</evidence>
<dbReference type="InterPro" id="IPR036990">
    <property type="entry name" value="M14A-like_propep"/>
</dbReference>
<dbReference type="InterPro" id="IPR003146">
    <property type="entry name" value="M14A_act_pep"/>
</dbReference>
<keyword evidence="5 16" id="KW-0121">Carboxypeptidase</keyword>
<dbReference type="GO" id="GO:0008270">
    <property type="term" value="F:zinc ion binding"/>
    <property type="evidence" value="ECO:0007669"/>
    <property type="project" value="InterPro"/>
</dbReference>
<feature type="domain" description="Peptidase M14" evidence="15">
    <location>
        <begin position="484"/>
        <end position="804"/>
    </location>
</feature>
<keyword evidence="8" id="KW-0732">Signal</keyword>
<dbReference type="InterPro" id="IPR000834">
    <property type="entry name" value="Peptidase_M14"/>
</dbReference>
<keyword evidence="17" id="KW-1185">Reference proteome</keyword>
<evidence type="ECO:0000313" key="17">
    <source>
        <dbReference type="Proteomes" id="UP001295444"/>
    </source>
</evidence>
<dbReference type="PRINTS" id="PR00765">
    <property type="entry name" value="CRBOXYPTASEA"/>
</dbReference>
<keyword evidence="4" id="KW-0964">Secreted</keyword>
<keyword evidence="6" id="KW-0645">Protease</keyword>
<feature type="active site" description="Proton donor/acceptor" evidence="14">
    <location>
        <position position="770"/>
    </location>
</feature>
<dbReference type="InterPro" id="IPR057247">
    <property type="entry name" value="CARBOXYPEPT_ZN_2"/>
</dbReference>
<keyword evidence="9" id="KW-0378">Hydrolase</keyword>
<evidence type="ECO:0000256" key="11">
    <source>
        <dbReference type="ARBA" id="ARBA00023049"/>
    </source>
</evidence>
<dbReference type="InterPro" id="IPR057246">
    <property type="entry name" value="CARBOXYPEPT_ZN_1"/>
</dbReference>
<dbReference type="PANTHER" id="PTHR11705:SF148">
    <property type="entry name" value="CARBOXYPEPTIDASE O"/>
    <property type="match status" value="1"/>
</dbReference>
<evidence type="ECO:0000256" key="13">
    <source>
        <dbReference type="ARBA" id="ARBA00057299"/>
    </source>
</evidence>
<keyword evidence="10" id="KW-0862">Zinc</keyword>
<dbReference type="FunFam" id="3.40.630.10:FF:000001">
    <property type="entry name" value="Carboxypeptidase B"/>
    <property type="match status" value="1"/>
</dbReference>
<evidence type="ECO:0000256" key="12">
    <source>
        <dbReference type="ARBA" id="ARBA00023157"/>
    </source>
</evidence>
<dbReference type="Gene3D" id="3.40.630.10">
    <property type="entry name" value="Zn peptidases"/>
    <property type="match status" value="2"/>
</dbReference>
<evidence type="ECO:0000256" key="14">
    <source>
        <dbReference type="PROSITE-ProRule" id="PRU01379"/>
    </source>
</evidence>
<dbReference type="SUPFAM" id="SSF53187">
    <property type="entry name" value="Zn-dependent exopeptidases"/>
    <property type="match status" value="2"/>
</dbReference>
<keyword evidence="11" id="KW-0482">Metalloprotease</keyword>
<evidence type="ECO:0000256" key="9">
    <source>
        <dbReference type="ARBA" id="ARBA00022801"/>
    </source>
</evidence>
<organism evidence="16 17">
    <name type="scientific">Pelobates cultripes</name>
    <name type="common">Western spadefoot toad</name>
    <dbReference type="NCBI Taxonomy" id="61616"/>
    <lineage>
        <taxon>Eukaryota</taxon>
        <taxon>Metazoa</taxon>
        <taxon>Chordata</taxon>
        <taxon>Craniata</taxon>
        <taxon>Vertebrata</taxon>
        <taxon>Euteleostomi</taxon>
        <taxon>Amphibia</taxon>
        <taxon>Batrachia</taxon>
        <taxon>Anura</taxon>
        <taxon>Pelobatoidea</taxon>
        <taxon>Pelobatidae</taxon>
        <taxon>Pelobates</taxon>
    </lineage>
</organism>
<keyword evidence="7" id="KW-0479">Metal-binding</keyword>
<dbReference type="FunFam" id="3.40.630.10:FF:000040">
    <property type="entry name" value="zinc carboxypeptidase"/>
    <property type="match status" value="1"/>
</dbReference>
<accession>A0AAD1WHI1</accession>